<sequence length="450" mass="50156">MKISHVYAIAIIEGIVSLGIEVSAFRQITPFLGSSLEITTMILSFFLIALAFGYKVGGQFKGDIYRRLSYNFVLVLLFAPIALSYKVMALWFSIDINIWLQFTIWLLATVGYPIFLLGQTIPILSSQSSFKTHSEASGNILFYSTLGSVIGAIGVSAFLFNTLGVGMTLVVIGVLITAMTGILFIYTEERFIPIATIAALSMVFMLNIKTTFVVQNAYANVSIAQTVDKRLYFKVNNNASSTIHKDGKPARYMEAIRNALEVEISNNSKVLVVGAGGYTLSHLYNKFDVTYVEINRDLKAAAEKYFLKKPVVGKVIHEDARAYFIKTDTMYDAILLDAYNGNFEVPAHMMSVEFFKNVKEHLNKNGIILVNMIVDPFFNDTFSSTFRNSLNVGIGSCTYVTNQLRSGMGTVMAMCKPDMQTKVYTDDLNKVSLDMSERKFMAMQVVKSRK</sequence>
<keyword evidence="2" id="KW-1133">Transmembrane helix</keyword>
<keyword evidence="2" id="KW-0812">Transmembrane</keyword>
<feature type="transmembrane region" description="Helical" evidence="2">
    <location>
        <begin position="191"/>
        <end position="208"/>
    </location>
</feature>
<protein>
    <recommendedName>
        <fullName evidence="5">PABS domain-containing protein</fullName>
    </recommendedName>
</protein>
<keyword evidence="2" id="KW-0472">Membrane</keyword>
<dbReference type="PANTHER" id="PTHR43317">
    <property type="entry name" value="THERMOSPERMINE SYNTHASE ACAULIS5"/>
    <property type="match status" value="1"/>
</dbReference>
<dbReference type="Pfam" id="PF01564">
    <property type="entry name" value="Spermine_synth"/>
    <property type="match status" value="1"/>
</dbReference>
<dbReference type="CDD" id="cd02440">
    <property type="entry name" value="AdoMet_MTases"/>
    <property type="match status" value="1"/>
</dbReference>
<evidence type="ECO:0008006" key="5">
    <source>
        <dbReference type="Google" id="ProtNLM"/>
    </source>
</evidence>
<reference evidence="4" key="1">
    <citation type="submission" date="2017-08" db="EMBL/GenBank/DDBJ databases">
        <title>A dynamic microbial community with high functional redundancy inhabits the cold, oxic subseafloor aquifer.</title>
        <authorList>
            <person name="Tully B.J."/>
            <person name="Wheat C.G."/>
            <person name="Glazer B.T."/>
            <person name="Huber J.A."/>
        </authorList>
    </citation>
    <scope>NUCLEOTIDE SEQUENCE [LARGE SCALE GENOMIC DNA]</scope>
</reference>
<evidence type="ECO:0000313" key="4">
    <source>
        <dbReference type="Proteomes" id="UP000218113"/>
    </source>
</evidence>
<feature type="transmembrane region" description="Helical" evidence="2">
    <location>
        <begin position="7"/>
        <end position="26"/>
    </location>
</feature>
<dbReference type="Gene3D" id="3.40.50.150">
    <property type="entry name" value="Vaccinia Virus protein VP39"/>
    <property type="match status" value="1"/>
</dbReference>
<dbReference type="NCBIfam" id="NF037959">
    <property type="entry name" value="MFS_SpdSyn"/>
    <property type="match status" value="1"/>
</dbReference>
<evidence type="ECO:0000313" key="3">
    <source>
        <dbReference type="EMBL" id="PCI30901.1"/>
    </source>
</evidence>
<evidence type="ECO:0000256" key="2">
    <source>
        <dbReference type="SAM" id="Phobius"/>
    </source>
</evidence>
<accession>A0A2A4TC24</accession>
<proteinExistence type="predicted"/>
<evidence type="ECO:0000256" key="1">
    <source>
        <dbReference type="ARBA" id="ARBA00023115"/>
    </source>
</evidence>
<keyword evidence="1" id="KW-0620">Polyamine biosynthesis</keyword>
<feature type="transmembrane region" description="Helical" evidence="2">
    <location>
        <begin position="140"/>
        <end position="160"/>
    </location>
</feature>
<gene>
    <name evidence="3" type="ORF">COB67_00155</name>
</gene>
<feature type="transmembrane region" description="Helical" evidence="2">
    <location>
        <begin position="98"/>
        <end position="119"/>
    </location>
</feature>
<feature type="transmembrane region" description="Helical" evidence="2">
    <location>
        <begin position="68"/>
        <end position="92"/>
    </location>
</feature>
<dbReference type="PANTHER" id="PTHR43317:SF1">
    <property type="entry name" value="THERMOSPERMINE SYNTHASE ACAULIS5"/>
    <property type="match status" value="1"/>
</dbReference>
<organism evidence="3 4">
    <name type="scientific">SAR324 cluster bacterium</name>
    <dbReference type="NCBI Taxonomy" id="2024889"/>
    <lineage>
        <taxon>Bacteria</taxon>
        <taxon>Deltaproteobacteria</taxon>
        <taxon>SAR324 cluster</taxon>
    </lineage>
</organism>
<feature type="transmembrane region" description="Helical" evidence="2">
    <location>
        <begin position="166"/>
        <end position="186"/>
    </location>
</feature>
<dbReference type="SUPFAM" id="SSF53335">
    <property type="entry name" value="S-adenosyl-L-methionine-dependent methyltransferases"/>
    <property type="match status" value="1"/>
</dbReference>
<dbReference type="AlphaFoldDB" id="A0A2A4TC24"/>
<comment type="caution">
    <text evidence="3">The sequence shown here is derived from an EMBL/GenBank/DDBJ whole genome shotgun (WGS) entry which is preliminary data.</text>
</comment>
<dbReference type="EMBL" id="NVSR01000001">
    <property type="protein sequence ID" value="PCI30901.1"/>
    <property type="molecule type" value="Genomic_DNA"/>
</dbReference>
<dbReference type="GO" id="GO:0006596">
    <property type="term" value="P:polyamine biosynthetic process"/>
    <property type="evidence" value="ECO:0007669"/>
    <property type="project" value="UniProtKB-KW"/>
</dbReference>
<dbReference type="GO" id="GO:0010487">
    <property type="term" value="F:thermospermine synthase activity"/>
    <property type="evidence" value="ECO:0007669"/>
    <property type="project" value="TreeGrafter"/>
</dbReference>
<name>A0A2A4TC24_9DELT</name>
<dbReference type="Proteomes" id="UP000218113">
    <property type="component" value="Unassembled WGS sequence"/>
</dbReference>
<dbReference type="InterPro" id="IPR029063">
    <property type="entry name" value="SAM-dependent_MTases_sf"/>
</dbReference>
<feature type="transmembrane region" description="Helical" evidence="2">
    <location>
        <begin position="38"/>
        <end position="56"/>
    </location>
</feature>